<name>A0AAD5NXL8_ACENE</name>
<reference evidence="1" key="1">
    <citation type="journal article" date="2022" name="Plant J.">
        <title>Strategies of tolerance reflected in two North American maple genomes.</title>
        <authorList>
            <person name="McEvoy S.L."/>
            <person name="Sezen U.U."/>
            <person name="Trouern-Trend A."/>
            <person name="McMahon S.M."/>
            <person name="Schaberg P.G."/>
            <person name="Yang J."/>
            <person name="Wegrzyn J.L."/>
            <person name="Swenson N.G."/>
        </authorList>
    </citation>
    <scope>NUCLEOTIDE SEQUENCE</scope>
    <source>
        <strain evidence="1">91603</strain>
    </source>
</reference>
<accession>A0AAD5NXL8</accession>
<keyword evidence="2" id="KW-1185">Reference proteome</keyword>
<dbReference type="Proteomes" id="UP001064489">
    <property type="component" value="Chromosome 3"/>
</dbReference>
<protein>
    <submittedName>
        <fullName evidence="1">Uncharacterized protein</fullName>
    </submittedName>
</protein>
<dbReference type="AlphaFoldDB" id="A0AAD5NXL8"/>
<reference evidence="1" key="2">
    <citation type="submission" date="2023-02" db="EMBL/GenBank/DDBJ databases">
        <authorList>
            <person name="Swenson N.G."/>
            <person name="Wegrzyn J.L."/>
            <person name="Mcevoy S.L."/>
        </authorList>
    </citation>
    <scope>NUCLEOTIDE SEQUENCE</scope>
    <source>
        <strain evidence="1">91603</strain>
        <tissue evidence="1">Leaf</tissue>
    </source>
</reference>
<gene>
    <name evidence="1" type="ORF">LWI28_010309</name>
</gene>
<organism evidence="1 2">
    <name type="scientific">Acer negundo</name>
    <name type="common">Box elder</name>
    <dbReference type="NCBI Taxonomy" id="4023"/>
    <lineage>
        <taxon>Eukaryota</taxon>
        <taxon>Viridiplantae</taxon>
        <taxon>Streptophyta</taxon>
        <taxon>Embryophyta</taxon>
        <taxon>Tracheophyta</taxon>
        <taxon>Spermatophyta</taxon>
        <taxon>Magnoliopsida</taxon>
        <taxon>eudicotyledons</taxon>
        <taxon>Gunneridae</taxon>
        <taxon>Pentapetalae</taxon>
        <taxon>rosids</taxon>
        <taxon>malvids</taxon>
        <taxon>Sapindales</taxon>
        <taxon>Sapindaceae</taxon>
        <taxon>Hippocastanoideae</taxon>
        <taxon>Acereae</taxon>
        <taxon>Acer</taxon>
    </lineage>
</organism>
<proteinExistence type="predicted"/>
<sequence length="185" mass="21311">MVHTKFDKGTPVKARGVDVGFSAQDINSYYGTQNYGDLDTGVPKLAIFRRYNLELAQDLRMPHVVKSWDDGDNQLLQHDLELIWAFWVIFLSCSIRPFRQITITVFELTKLMNEGGLQVVDTRKRCRRDDVARAAERAAAVKEAEDVPEEDPSAIPAGDRRPVWVDELFRRQGGWRRGRPLLRKR</sequence>
<evidence type="ECO:0000313" key="2">
    <source>
        <dbReference type="Proteomes" id="UP001064489"/>
    </source>
</evidence>
<dbReference type="EMBL" id="JAJSOW010000100">
    <property type="protein sequence ID" value="KAI9185747.1"/>
    <property type="molecule type" value="Genomic_DNA"/>
</dbReference>
<comment type="caution">
    <text evidence="1">The sequence shown here is derived from an EMBL/GenBank/DDBJ whole genome shotgun (WGS) entry which is preliminary data.</text>
</comment>
<evidence type="ECO:0000313" key="1">
    <source>
        <dbReference type="EMBL" id="KAI9185747.1"/>
    </source>
</evidence>